<proteinExistence type="predicted"/>
<feature type="transmembrane region" description="Helical" evidence="2">
    <location>
        <begin position="111"/>
        <end position="130"/>
    </location>
</feature>
<evidence type="ECO:0000313" key="4">
    <source>
        <dbReference type="Proteomes" id="UP000708208"/>
    </source>
</evidence>
<feature type="transmembrane region" description="Helical" evidence="2">
    <location>
        <begin position="360"/>
        <end position="382"/>
    </location>
</feature>
<comment type="caution">
    <text evidence="3">The sequence shown here is derived from an EMBL/GenBank/DDBJ whole genome shotgun (WGS) entry which is preliminary data.</text>
</comment>
<dbReference type="InterPro" id="IPR027197">
    <property type="entry name" value="SLC43A3"/>
</dbReference>
<dbReference type="EMBL" id="CAJVCH010087980">
    <property type="protein sequence ID" value="CAG7722281.1"/>
    <property type="molecule type" value="Genomic_DNA"/>
</dbReference>
<feature type="transmembrane region" description="Helical" evidence="2">
    <location>
        <begin position="142"/>
        <end position="159"/>
    </location>
</feature>
<sequence length="549" mass="61579">MEQWRRIALLIIGLTESIIFSGIVFGWANLLYILQEEGVYSYLCVNNVAEATNLLSEELVREDKYIVSPLASHSLEAFKNSTQDLELLEELGNRKVTELTLKCAEQGNTFTLIYTVAATMYGLTSVFIGFSLDYFGLWATRISGSVMTFTGFFCLVFTTRDESWLLWPALNLIALGTNQLKLCSYQFINLWPTRRSTILFAYGAAFSISATVFTLLQYLYTSGISYRAITLPLAVLSVFTLPVTFLMPIMKVKEYVKTRSPEDIKAGPNPKTINEETTSLNPDKKSEVNGDMAVSVETHPNLGLDASKKIEIPLSSSLLSVSAALHVLWHFINFFMILFYSLSFNAWVYKSTPDSDQVAHYTQVMGICQLTGPLFTPLTGLFTDLRIKAAQKYPDPVKRLMLTIQAPAFSTAMATLCLTALMTCKMFVNKPAIYASMVLVAICRPLVHSSCVSYIRLRFPADHFNRLNGIFTTIVALVMFVQYPIFLWMFSSDKNYDTVGKVLLLSLILSLISPGHMMITKFAKRFAIEQLRVGVRKVVVALRSKVGDF</sequence>
<feature type="transmembrane region" description="Helical" evidence="2">
    <location>
        <begin position="318"/>
        <end position="340"/>
    </location>
</feature>
<dbReference type="InterPro" id="IPR011701">
    <property type="entry name" value="MFS"/>
</dbReference>
<evidence type="ECO:0000256" key="1">
    <source>
        <dbReference type="SAM" id="MobiDB-lite"/>
    </source>
</evidence>
<feature type="transmembrane region" description="Helical" evidence="2">
    <location>
        <begin position="199"/>
        <end position="220"/>
    </location>
</feature>
<keyword evidence="2" id="KW-0812">Transmembrane</keyword>
<dbReference type="OrthoDB" id="6341381at2759"/>
<feature type="transmembrane region" description="Helical" evidence="2">
    <location>
        <begin position="467"/>
        <end position="490"/>
    </location>
</feature>
<dbReference type="PANTHER" id="PTHR20765:SF1">
    <property type="entry name" value="EQUILIBRATIVE NUCLEOBASE TRANSPORTER 1"/>
    <property type="match status" value="1"/>
</dbReference>
<evidence type="ECO:0000256" key="2">
    <source>
        <dbReference type="SAM" id="Phobius"/>
    </source>
</evidence>
<feature type="transmembrane region" description="Helical" evidence="2">
    <location>
        <begin position="165"/>
        <end position="187"/>
    </location>
</feature>
<dbReference type="GO" id="GO:0022857">
    <property type="term" value="F:transmembrane transporter activity"/>
    <property type="evidence" value="ECO:0007669"/>
    <property type="project" value="InterPro"/>
</dbReference>
<keyword evidence="2" id="KW-0472">Membrane</keyword>
<dbReference type="PANTHER" id="PTHR20765">
    <property type="entry name" value="SOLUTE CARRIER FAMILY 43 MEMBER 3-RELATED"/>
    <property type="match status" value="1"/>
</dbReference>
<keyword evidence="4" id="KW-1185">Reference proteome</keyword>
<feature type="region of interest" description="Disordered" evidence="1">
    <location>
        <begin position="264"/>
        <end position="284"/>
    </location>
</feature>
<organism evidence="3 4">
    <name type="scientific">Allacma fusca</name>
    <dbReference type="NCBI Taxonomy" id="39272"/>
    <lineage>
        <taxon>Eukaryota</taxon>
        <taxon>Metazoa</taxon>
        <taxon>Ecdysozoa</taxon>
        <taxon>Arthropoda</taxon>
        <taxon>Hexapoda</taxon>
        <taxon>Collembola</taxon>
        <taxon>Symphypleona</taxon>
        <taxon>Sminthuridae</taxon>
        <taxon>Allacma</taxon>
    </lineage>
</organism>
<feature type="transmembrane region" description="Helical" evidence="2">
    <location>
        <begin position="226"/>
        <end position="249"/>
    </location>
</feature>
<feature type="transmembrane region" description="Helical" evidence="2">
    <location>
        <begin position="502"/>
        <end position="523"/>
    </location>
</feature>
<dbReference type="Proteomes" id="UP000708208">
    <property type="component" value="Unassembled WGS sequence"/>
</dbReference>
<feature type="transmembrane region" description="Helical" evidence="2">
    <location>
        <begin position="7"/>
        <end position="33"/>
    </location>
</feature>
<gene>
    <name evidence="3" type="ORF">AFUS01_LOCUS11431</name>
</gene>
<reference evidence="3" key="1">
    <citation type="submission" date="2021-06" db="EMBL/GenBank/DDBJ databases">
        <authorList>
            <person name="Hodson N. C."/>
            <person name="Mongue J. A."/>
            <person name="Jaron S. K."/>
        </authorList>
    </citation>
    <scope>NUCLEOTIDE SEQUENCE</scope>
</reference>
<protein>
    <submittedName>
        <fullName evidence="3">Uncharacterized protein</fullName>
    </submittedName>
</protein>
<feature type="transmembrane region" description="Helical" evidence="2">
    <location>
        <begin position="402"/>
        <end position="421"/>
    </location>
</feature>
<dbReference type="AlphaFoldDB" id="A0A8J2P1Q3"/>
<dbReference type="Pfam" id="PF07690">
    <property type="entry name" value="MFS_1"/>
    <property type="match status" value="1"/>
</dbReference>
<keyword evidence="2" id="KW-1133">Transmembrane helix</keyword>
<evidence type="ECO:0000313" key="3">
    <source>
        <dbReference type="EMBL" id="CAG7722281.1"/>
    </source>
</evidence>
<accession>A0A8J2P1Q3</accession>
<feature type="compositionally biased region" description="Polar residues" evidence="1">
    <location>
        <begin position="271"/>
        <end position="281"/>
    </location>
</feature>
<feature type="transmembrane region" description="Helical" evidence="2">
    <location>
        <begin position="433"/>
        <end position="455"/>
    </location>
</feature>
<name>A0A8J2P1Q3_9HEXA</name>